<evidence type="ECO:0000313" key="3">
    <source>
        <dbReference type="Proteomes" id="UP001303046"/>
    </source>
</evidence>
<sequence>MWSIFAQVECECSSRVHAHRRSFYFMERGFPWKRPAKNNSAARRLPFSLRSPSSNPVQINLIQIQILHFSSVAFRVLNWQLLMPMGFGADRGGDECPDEVTGSRKNRQDGREIGTQHNQHRSILRRNLLPANDDCTVIYLSYVATSALGLLQSNYIEFDALCSFQKGSNSAVCGHCSRIVNTQSETVSMASRACINLAKNRRRTEEPKI</sequence>
<reference evidence="2 3" key="1">
    <citation type="submission" date="2023-08" db="EMBL/GenBank/DDBJ databases">
        <title>A Necator americanus chromosomal reference genome.</title>
        <authorList>
            <person name="Ilik V."/>
            <person name="Petrzelkova K.J."/>
            <person name="Pardy F."/>
            <person name="Fuh T."/>
            <person name="Niatou-Singa F.S."/>
            <person name="Gouil Q."/>
            <person name="Baker L."/>
            <person name="Ritchie M.E."/>
            <person name="Jex A.R."/>
            <person name="Gazzola D."/>
            <person name="Li H."/>
            <person name="Toshio Fujiwara R."/>
            <person name="Zhan B."/>
            <person name="Aroian R.V."/>
            <person name="Pafco B."/>
            <person name="Schwarz E.M."/>
        </authorList>
    </citation>
    <scope>NUCLEOTIDE SEQUENCE [LARGE SCALE GENOMIC DNA]</scope>
    <source>
        <strain evidence="2 3">Aroian</strain>
        <tissue evidence="2">Whole animal</tissue>
    </source>
</reference>
<protein>
    <submittedName>
        <fullName evidence="2">Uncharacterized protein</fullName>
    </submittedName>
</protein>
<comment type="caution">
    <text evidence="2">The sequence shown here is derived from an EMBL/GenBank/DDBJ whole genome shotgun (WGS) entry which is preliminary data.</text>
</comment>
<evidence type="ECO:0000313" key="2">
    <source>
        <dbReference type="EMBL" id="KAK6756339.1"/>
    </source>
</evidence>
<keyword evidence="3" id="KW-1185">Reference proteome</keyword>
<organism evidence="2 3">
    <name type="scientific">Necator americanus</name>
    <name type="common">Human hookworm</name>
    <dbReference type="NCBI Taxonomy" id="51031"/>
    <lineage>
        <taxon>Eukaryota</taxon>
        <taxon>Metazoa</taxon>
        <taxon>Ecdysozoa</taxon>
        <taxon>Nematoda</taxon>
        <taxon>Chromadorea</taxon>
        <taxon>Rhabditida</taxon>
        <taxon>Rhabditina</taxon>
        <taxon>Rhabditomorpha</taxon>
        <taxon>Strongyloidea</taxon>
        <taxon>Ancylostomatidae</taxon>
        <taxon>Bunostominae</taxon>
        <taxon>Necator</taxon>
    </lineage>
</organism>
<feature type="region of interest" description="Disordered" evidence="1">
    <location>
        <begin position="93"/>
        <end position="117"/>
    </location>
</feature>
<proteinExistence type="predicted"/>
<accession>A0ABR1E111</accession>
<evidence type="ECO:0000256" key="1">
    <source>
        <dbReference type="SAM" id="MobiDB-lite"/>
    </source>
</evidence>
<gene>
    <name evidence="2" type="primary">Necator_chrV.g19423</name>
    <name evidence="2" type="ORF">RB195_014631</name>
</gene>
<dbReference type="EMBL" id="JAVFWL010000005">
    <property type="protein sequence ID" value="KAK6756339.1"/>
    <property type="molecule type" value="Genomic_DNA"/>
</dbReference>
<name>A0ABR1E111_NECAM</name>
<dbReference type="Proteomes" id="UP001303046">
    <property type="component" value="Unassembled WGS sequence"/>
</dbReference>